<organism evidence="5 6">
    <name type="scientific">Phocaeicola plebeius</name>
    <dbReference type="NCBI Taxonomy" id="310297"/>
    <lineage>
        <taxon>Bacteria</taxon>
        <taxon>Pseudomonadati</taxon>
        <taxon>Bacteroidota</taxon>
        <taxon>Bacteroidia</taxon>
        <taxon>Bacteroidales</taxon>
        <taxon>Bacteroidaceae</taxon>
        <taxon>Phocaeicola</taxon>
    </lineage>
</organism>
<keyword evidence="2" id="KW-0547">Nucleotide-binding</keyword>
<feature type="binding site" evidence="2">
    <location>
        <begin position="194"/>
        <end position="201"/>
    </location>
    <ligand>
        <name>ATP</name>
        <dbReference type="ChEBI" id="CHEBI:30616"/>
    </ligand>
</feature>
<dbReference type="InterPro" id="IPR036597">
    <property type="entry name" value="Fido-like_dom_sf"/>
</dbReference>
<dbReference type="Pfam" id="PF02661">
    <property type="entry name" value="Fic"/>
    <property type="match status" value="1"/>
</dbReference>
<proteinExistence type="predicted"/>
<reference evidence="5 6" key="1">
    <citation type="submission" date="2018-08" db="EMBL/GenBank/DDBJ databases">
        <title>A genome reference for cultivated species of the human gut microbiota.</title>
        <authorList>
            <person name="Zou Y."/>
            <person name="Xue W."/>
            <person name="Luo G."/>
        </authorList>
    </citation>
    <scope>NUCLEOTIDE SEQUENCE [LARGE SCALE GENOMIC DNA]</scope>
    <source>
        <strain evidence="5 6">OM06-2</strain>
    </source>
</reference>
<gene>
    <name evidence="5" type="ORF">DXB87_12465</name>
</gene>
<feature type="site" description="Important for autoinhibition of adenylyltransferase activity" evidence="3">
    <location>
        <position position="44"/>
    </location>
</feature>
<evidence type="ECO:0000313" key="5">
    <source>
        <dbReference type="EMBL" id="RGM88757.1"/>
    </source>
</evidence>
<feature type="domain" description="Fido" evidence="4">
    <location>
        <begin position="94"/>
        <end position="248"/>
    </location>
</feature>
<dbReference type="GO" id="GO:0005524">
    <property type="term" value="F:ATP binding"/>
    <property type="evidence" value="ECO:0007669"/>
    <property type="project" value="UniProtKB-KW"/>
</dbReference>
<dbReference type="Pfam" id="PF13412">
    <property type="entry name" value="HTH_24"/>
    <property type="match status" value="1"/>
</dbReference>
<evidence type="ECO:0000313" key="6">
    <source>
        <dbReference type="Proteomes" id="UP000260814"/>
    </source>
</evidence>
<keyword evidence="2" id="KW-0067">ATP-binding</keyword>
<dbReference type="InterPro" id="IPR036390">
    <property type="entry name" value="WH_DNA-bd_sf"/>
</dbReference>
<sequence length="359" mass="40628">MSLDDKTKTLLSLLDEYKALGIAEQIDYNKFYLYSLITHSTAIEGSTVTEIENQLLFDEGITAKGRSIQEQMMNLDLKAAYEQSMKQAKAHTEFSVEMLKGLSALVMKNTGGEYHTASGSFDSSKGDLRLLGVTAGVGGSSYMNFRKVPDKLKELCQYLNQQRAELLNTDDVIAKYKASFDAHFQLVTIHPWVDGNGRMSRLVMNHLQYEFGLVPSKVVKEDKAEYIQSLIDSREQETLLPFYEFMFDEHIRNIRKEIEAYKKSQNADLIRPTTDLINMIPDPIKELSVDPITARLYRAIQENNNLNYAEYGALLGVSEATVKRRLGELRKAGMIVRVGSNKTGHWEVVTSESRKEGKV</sequence>
<dbReference type="PANTHER" id="PTHR13504">
    <property type="entry name" value="FIDO DOMAIN-CONTAINING PROTEIN DDB_G0283145"/>
    <property type="match status" value="1"/>
</dbReference>
<dbReference type="AlphaFoldDB" id="A0A3E4Z651"/>
<dbReference type="Proteomes" id="UP000260814">
    <property type="component" value="Unassembled WGS sequence"/>
</dbReference>
<dbReference type="InterPro" id="IPR036388">
    <property type="entry name" value="WH-like_DNA-bd_sf"/>
</dbReference>
<evidence type="ECO:0000256" key="1">
    <source>
        <dbReference type="PIRSR" id="PIRSR640198-1"/>
    </source>
</evidence>
<dbReference type="InterPro" id="IPR003812">
    <property type="entry name" value="Fido"/>
</dbReference>
<accession>A0A3E4Z651</accession>
<dbReference type="PROSITE" id="PS51459">
    <property type="entry name" value="FIDO"/>
    <property type="match status" value="1"/>
</dbReference>
<dbReference type="EMBL" id="QSTW01000017">
    <property type="protein sequence ID" value="RGM88757.1"/>
    <property type="molecule type" value="Genomic_DNA"/>
</dbReference>
<evidence type="ECO:0000256" key="3">
    <source>
        <dbReference type="PIRSR" id="PIRSR640198-3"/>
    </source>
</evidence>
<dbReference type="SUPFAM" id="SSF140931">
    <property type="entry name" value="Fic-like"/>
    <property type="match status" value="1"/>
</dbReference>
<dbReference type="InterPro" id="IPR040198">
    <property type="entry name" value="Fido_containing"/>
</dbReference>
<evidence type="ECO:0000259" key="4">
    <source>
        <dbReference type="PROSITE" id="PS51459"/>
    </source>
</evidence>
<feature type="active site" evidence="1">
    <location>
        <position position="190"/>
    </location>
</feature>
<comment type="caution">
    <text evidence="5">The sequence shown here is derived from an EMBL/GenBank/DDBJ whole genome shotgun (WGS) entry which is preliminary data.</text>
</comment>
<protein>
    <submittedName>
        <fullName evidence="5">Fic family protein</fullName>
    </submittedName>
</protein>
<dbReference type="Gene3D" id="1.10.10.10">
    <property type="entry name" value="Winged helix-like DNA-binding domain superfamily/Winged helix DNA-binding domain"/>
    <property type="match status" value="1"/>
</dbReference>
<dbReference type="SUPFAM" id="SSF46785">
    <property type="entry name" value="Winged helix' DNA-binding domain"/>
    <property type="match status" value="1"/>
</dbReference>
<dbReference type="PANTHER" id="PTHR13504:SF38">
    <property type="entry name" value="FIDO DOMAIN-CONTAINING PROTEIN"/>
    <property type="match status" value="1"/>
</dbReference>
<evidence type="ECO:0000256" key="2">
    <source>
        <dbReference type="PIRSR" id="PIRSR640198-2"/>
    </source>
</evidence>
<dbReference type="Gene3D" id="1.10.3290.10">
    <property type="entry name" value="Fido-like domain"/>
    <property type="match status" value="1"/>
</dbReference>
<name>A0A3E4Z651_9BACT</name>